<name>A0A8S4SN34_9NEOP</name>
<comment type="caution">
    <text evidence="1">The sequence shown here is derived from an EMBL/GenBank/DDBJ whole genome shotgun (WGS) entry which is preliminary data.</text>
</comment>
<evidence type="ECO:0000313" key="2">
    <source>
        <dbReference type="Proteomes" id="UP000838756"/>
    </source>
</evidence>
<proteinExistence type="predicted"/>
<reference evidence="1" key="1">
    <citation type="submission" date="2022-03" db="EMBL/GenBank/DDBJ databases">
        <authorList>
            <person name="Lindestad O."/>
        </authorList>
    </citation>
    <scope>NUCLEOTIDE SEQUENCE</scope>
</reference>
<dbReference type="AlphaFoldDB" id="A0A8S4SN34"/>
<evidence type="ECO:0000313" key="1">
    <source>
        <dbReference type="EMBL" id="CAH2269126.1"/>
    </source>
</evidence>
<dbReference type="Proteomes" id="UP000838756">
    <property type="component" value="Unassembled WGS sequence"/>
</dbReference>
<gene>
    <name evidence="1" type="primary">jg17341</name>
    <name evidence="1" type="ORF">PAEG_LOCUS27412</name>
</gene>
<organism evidence="1 2">
    <name type="scientific">Pararge aegeria aegeria</name>
    <dbReference type="NCBI Taxonomy" id="348720"/>
    <lineage>
        <taxon>Eukaryota</taxon>
        <taxon>Metazoa</taxon>
        <taxon>Ecdysozoa</taxon>
        <taxon>Arthropoda</taxon>
        <taxon>Hexapoda</taxon>
        <taxon>Insecta</taxon>
        <taxon>Pterygota</taxon>
        <taxon>Neoptera</taxon>
        <taxon>Endopterygota</taxon>
        <taxon>Lepidoptera</taxon>
        <taxon>Glossata</taxon>
        <taxon>Ditrysia</taxon>
        <taxon>Papilionoidea</taxon>
        <taxon>Nymphalidae</taxon>
        <taxon>Satyrinae</taxon>
        <taxon>Satyrini</taxon>
        <taxon>Parargina</taxon>
        <taxon>Pararge</taxon>
    </lineage>
</organism>
<sequence>MRNEESRTRTIVPDMDQRLKCQGAVHKALKVGSRGTGAVNQHSMSITTSRKNDIKRFAGNRWIQAARNRSKGKSLPKTKMCPALGALW</sequence>
<protein>
    <submittedName>
        <fullName evidence="1">Jg17341 protein</fullName>
    </submittedName>
</protein>
<keyword evidence="2" id="KW-1185">Reference proteome</keyword>
<accession>A0A8S4SN34</accession>
<dbReference type="EMBL" id="CAKXAJ010026495">
    <property type="protein sequence ID" value="CAH2269126.1"/>
    <property type="molecule type" value="Genomic_DNA"/>
</dbReference>